<dbReference type="InterPro" id="IPR000182">
    <property type="entry name" value="GNAT_dom"/>
</dbReference>
<dbReference type="PROSITE" id="PS51186">
    <property type="entry name" value="GNAT"/>
    <property type="match status" value="1"/>
</dbReference>
<dbReference type="Proteomes" id="UP000467193">
    <property type="component" value="Chromosome"/>
</dbReference>
<dbReference type="PANTHER" id="PTHR43877:SF2">
    <property type="entry name" value="AMINOALKYLPHOSPHONATE N-ACETYLTRANSFERASE-RELATED"/>
    <property type="match status" value="1"/>
</dbReference>
<organism evidence="4 5">
    <name type="scientific">Mycolicibacterium sediminis</name>
    <dbReference type="NCBI Taxonomy" id="1286180"/>
    <lineage>
        <taxon>Bacteria</taxon>
        <taxon>Bacillati</taxon>
        <taxon>Actinomycetota</taxon>
        <taxon>Actinomycetes</taxon>
        <taxon>Mycobacteriales</taxon>
        <taxon>Mycobacteriaceae</taxon>
        <taxon>Mycolicibacterium</taxon>
    </lineage>
</organism>
<dbReference type="InterPro" id="IPR050832">
    <property type="entry name" value="Bact_Acetyltransf"/>
</dbReference>
<sequence length="156" mass="17075">MTNTEPRPATADDVRDVTELVAAAFEKYVERIGKQPAPMLSDYAALVDDGTVWVVDNGGAVAGMMVAVARADHLLVDTVAVSPDAVGLGLGRILLDRAERLAAELDLPEVRLSTNEAMTENLDYYPRRGYRETGRGLEDGYRRVFFAKAVRPAPRR</sequence>
<evidence type="ECO:0000313" key="5">
    <source>
        <dbReference type="Proteomes" id="UP000467193"/>
    </source>
</evidence>
<keyword evidence="5" id="KW-1185">Reference proteome</keyword>
<keyword evidence="2" id="KW-0012">Acyltransferase</keyword>
<dbReference type="GO" id="GO:0016747">
    <property type="term" value="F:acyltransferase activity, transferring groups other than amino-acyl groups"/>
    <property type="evidence" value="ECO:0007669"/>
    <property type="project" value="InterPro"/>
</dbReference>
<dbReference type="Pfam" id="PF00583">
    <property type="entry name" value="Acetyltransf_1"/>
    <property type="match status" value="1"/>
</dbReference>
<feature type="domain" description="N-acetyltransferase" evidence="3">
    <location>
        <begin position="4"/>
        <end position="151"/>
    </location>
</feature>
<evidence type="ECO:0000256" key="1">
    <source>
        <dbReference type="ARBA" id="ARBA00022679"/>
    </source>
</evidence>
<dbReference type="RefSeq" id="WP_220100563.1">
    <property type="nucleotide sequence ID" value="NZ_AP022588.1"/>
</dbReference>
<reference evidence="4 5" key="1">
    <citation type="journal article" date="2019" name="Emerg. Microbes Infect.">
        <title>Comprehensive subspecies identification of 175 nontuberculous mycobacteria species based on 7547 genomic profiles.</title>
        <authorList>
            <person name="Matsumoto Y."/>
            <person name="Kinjo T."/>
            <person name="Motooka D."/>
            <person name="Nabeya D."/>
            <person name="Jung N."/>
            <person name="Uechi K."/>
            <person name="Horii T."/>
            <person name="Iida T."/>
            <person name="Fujita J."/>
            <person name="Nakamura S."/>
        </authorList>
    </citation>
    <scope>NUCLEOTIDE SEQUENCE [LARGE SCALE GENOMIC DNA]</scope>
    <source>
        <strain evidence="4 5">JCM 17899</strain>
    </source>
</reference>
<dbReference type="PANTHER" id="PTHR43877">
    <property type="entry name" value="AMINOALKYLPHOSPHONATE N-ACETYLTRANSFERASE-RELATED-RELATED"/>
    <property type="match status" value="1"/>
</dbReference>
<dbReference type="CDD" id="cd04301">
    <property type="entry name" value="NAT_SF"/>
    <property type="match status" value="1"/>
</dbReference>
<dbReference type="Gene3D" id="3.40.630.30">
    <property type="match status" value="1"/>
</dbReference>
<accession>A0A7I7QJH6</accession>
<protein>
    <submittedName>
        <fullName evidence="4">Acetyltransferase</fullName>
    </submittedName>
</protein>
<dbReference type="KEGG" id="msei:MSEDJ_05590"/>
<dbReference type="EMBL" id="AP022588">
    <property type="protein sequence ID" value="BBY26463.1"/>
    <property type="molecule type" value="Genomic_DNA"/>
</dbReference>
<gene>
    <name evidence="4" type="ORF">MSEDJ_05590</name>
</gene>
<dbReference type="AlphaFoldDB" id="A0A7I7QJH6"/>
<keyword evidence="1 4" id="KW-0808">Transferase</keyword>
<name>A0A7I7QJH6_9MYCO</name>
<evidence type="ECO:0000256" key="2">
    <source>
        <dbReference type="ARBA" id="ARBA00023315"/>
    </source>
</evidence>
<dbReference type="InterPro" id="IPR016181">
    <property type="entry name" value="Acyl_CoA_acyltransferase"/>
</dbReference>
<evidence type="ECO:0000259" key="3">
    <source>
        <dbReference type="PROSITE" id="PS51186"/>
    </source>
</evidence>
<dbReference type="SUPFAM" id="SSF55729">
    <property type="entry name" value="Acyl-CoA N-acyltransferases (Nat)"/>
    <property type="match status" value="1"/>
</dbReference>
<proteinExistence type="predicted"/>
<evidence type="ECO:0000313" key="4">
    <source>
        <dbReference type="EMBL" id="BBY26463.1"/>
    </source>
</evidence>